<organism evidence="3 4">
    <name type="scientific">Mytilus coruscus</name>
    <name type="common">Sea mussel</name>
    <dbReference type="NCBI Taxonomy" id="42192"/>
    <lineage>
        <taxon>Eukaryota</taxon>
        <taxon>Metazoa</taxon>
        <taxon>Spiralia</taxon>
        <taxon>Lophotrochozoa</taxon>
        <taxon>Mollusca</taxon>
        <taxon>Bivalvia</taxon>
        <taxon>Autobranchia</taxon>
        <taxon>Pteriomorphia</taxon>
        <taxon>Mytilida</taxon>
        <taxon>Mytiloidea</taxon>
        <taxon>Mytilidae</taxon>
        <taxon>Mytilinae</taxon>
        <taxon>Mytilus</taxon>
    </lineage>
</organism>
<keyword evidence="1" id="KW-0732">Signal</keyword>
<sequence>MRFAVIFLVGCFSICLGNILNEIWIKTEDSEEVDASSTWNVYEYCTKLSDYELFPSEVQELRFSVKACKDVFIHLSTAANLESPNFYEIVIGGNIGNNVIIRRKVGTGASYVKETPGIISCTDFKKFVLTWSGDGHIQLKDSSDKSVIDWTDLSPFNITGIGIRTGWGSTGTWRIEFKGQFNGYFYGKSNLYGNMTLLRTTTVINSVFCSTLCFSSGTCLGFNFNKNIKECQLIAVGQVMTTYYQPDWELYSKYLNGRSAYQDDSDSELSEYYDLPLDDTIKEVVPNTSSTPELVTDTRELNDSFDLTNVKTVVHPKDINSPSLTVTSEYKFSMEIITLKTEIQQNTRNIDNLVQAVNDLVTKSDNSACNRTNLETSLDIMNKVEETQHNISDLHQSTNEMPGLIRDNRQKLDNIYETIEKGYELSKEVQETVNDLCNKNFMYACSVTNRYSFLQDYSDENQSDPTHVNDYPDETVLKRTVQHIHAKRPNCKIVLSLGISKEDSLDLNKKIQECNVLLQHDLLHTPSVCVCDNSALSIRGQNKPGFFNKDKVHLNFQGTKFFVSNLKFSICKVLGIERKVENNFERYDGKNSYNRHDKYSQYGGTDRQHMYNHHRRFEPQQYDNRNYDYYHDYGNYTPFRCY</sequence>
<dbReference type="Pfam" id="PF12248">
    <property type="entry name" value="Methyltransf_FA"/>
    <property type="match status" value="1"/>
</dbReference>
<dbReference type="EMBL" id="CACVKT020008733">
    <property type="protein sequence ID" value="CAC5417228.1"/>
    <property type="molecule type" value="Genomic_DNA"/>
</dbReference>
<name>A0A6J8EAH7_MYTCO</name>
<dbReference type="Proteomes" id="UP000507470">
    <property type="component" value="Unassembled WGS sequence"/>
</dbReference>
<dbReference type="OrthoDB" id="2142040at2759"/>
<accession>A0A6J8EAH7</accession>
<feature type="chain" id="PRO_5027063714" description="Farnesoic acid O-methyl transferase domain-containing protein" evidence="1">
    <location>
        <begin position="18"/>
        <end position="642"/>
    </location>
</feature>
<evidence type="ECO:0000259" key="2">
    <source>
        <dbReference type="Pfam" id="PF12248"/>
    </source>
</evidence>
<feature type="signal peptide" evidence="1">
    <location>
        <begin position="1"/>
        <end position="17"/>
    </location>
</feature>
<gene>
    <name evidence="3" type="ORF">MCOR_49762</name>
</gene>
<reference evidence="3 4" key="1">
    <citation type="submission" date="2020-06" db="EMBL/GenBank/DDBJ databases">
        <authorList>
            <person name="Li R."/>
            <person name="Bekaert M."/>
        </authorList>
    </citation>
    <scope>NUCLEOTIDE SEQUENCE [LARGE SCALE GENOMIC DNA]</scope>
    <source>
        <strain evidence="4">wild</strain>
    </source>
</reference>
<feature type="domain" description="Farnesoic acid O-methyl transferase" evidence="2">
    <location>
        <begin position="59"/>
        <end position="176"/>
    </location>
</feature>
<keyword evidence="4" id="KW-1185">Reference proteome</keyword>
<dbReference type="AlphaFoldDB" id="A0A6J8EAH7"/>
<evidence type="ECO:0000313" key="4">
    <source>
        <dbReference type="Proteomes" id="UP000507470"/>
    </source>
</evidence>
<dbReference type="PANTHER" id="PTHR36695">
    <property type="entry name" value="AGAP008648-PA"/>
    <property type="match status" value="1"/>
</dbReference>
<protein>
    <recommendedName>
        <fullName evidence="2">Farnesoic acid O-methyl transferase domain-containing protein</fullName>
    </recommendedName>
</protein>
<dbReference type="PANTHER" id="PTHR36695:SF12">
    <property type="entry name" value="AGAP008648-PA"/>
    <property type="match status" value="1"/>
</dbReference>
<evidence type="ECO:0000313" key="3">
    <source>
        <dbReference type="EMBL" id="CAC5417228.1"/>
    </source>
</evidence>
<evidence type="ECO:0000256" key="1">
    <source>
        <dbReference type="SAM" id="SignalP"/>
    </source>
</evidence>
<proteinExistence type="predicted"/>
<dbReference type="InterPro" id="IPR022041">
    <property type="entry name" value="Methyltransf_FA"/>
</dbReference>